<evidence type="ECO:0000313" key="3">
    <source>
        <dbReference type="Proteomes" id="UP000291343"/>
    </source>
</evidence>
<sequence>MWNFFRLENEHLNNCGKFRAVRDISIAPIDSSDHTQIIRMMDDDNGVINRKPRKKSPKKGTKEEKRALISKDPDNSSPDISFRM</sequence>
<name>A0A482WU33_LAOST</name>
<accession>A0A482WU33</accession>
<gene>
    <name evidence="2" type="ORF">LSTR_LSTR016618</name>
</gene>
<organism evidence="2 3">
    <name type="scientific">Laodelphax striatellus</name>
    <name type="common">Small brown planthopper</name>
    <name type="synonym">Delphax striatella</name>
    <dbReference type="NCBI Taxonomy" id="195883"/>
    <lineage>
        <taxon>Eukaryota</taxon>
        <taxon>Metazoa</taxon>
        <taxon>Ecdysozoa</taxon>
        <taxon>Arthropoda</taxon>
        <taxon>Hexapoda</taxon>
        <taxon>Insecta</taxon>
        <taxon>Pterygota</taxon>
        <taxon>Neoptera</taxon>
        <taxon>Paraneoptera</taxon>
        <taxon>Hemiptera</taxon>
        <taxon>Auchenorrhyncha</taxon>
        <taxon>Fulgoroidea</taxon>
        <taxon>Delphacidae</taxon>
        <taxon>Criomorphinae</taxon>
        <taxon>Laodelphax</taxon>
    </lineage>
</organism>
<feature type="compositionally biased region" description="Basic residues" evidence="1">
    <location>
        <begin position="50"/>
        <end position="59"/>
    </location>
</feature>
<keyword evidence="3" id="KW-1185">Reference proteome</keyword>
<dbReference type="STRING" id="195883.A0A482WU33"/>
<proteinExistence type="predicted"/>
<protein>
    <submittedName>
        <fullName evidence="2">Uncharacterized protein</fullName>
    </submittedName>
</protein>
<dbReference type="AlphaFoldDB" id="A0A482WU33"/>
<dbReference type="Proteomes" id="UP000291343">
    <property type="component" value="Unassembled WGS sequence"/>
</dbReference>
<reference evidence="2 3" key="1">
    <citation type="journal article" date="2017" name="Gigascience">
        <title>Genome sequence of the small brown planthopper, Laodelphax striatellus.</title>
        <authorList>
            <person name="Zhu J."/>
            <person name="Jiang F."/>
            <person name="Wang X."/>
            <person name="Yang P."/>
            <person name="Bao Y."/>
            <person name="Zhao W."/>
            <person name="Wang W."/>
            <person name="Lu H."/>
            <person name="Wang Q."/>
            <person name="Cui N."/>
            <person name="Li J."/>
            <person name="Chen X."/>
            <person name="Luo L."/>
            <person name="Yu J."/>
            <person name="Kang L."/>
            <person name="Cui F."/>
        </authorList>
    </citation>
    <scope>NUCLEOTIDE SEQUENCE [LARGE SCALE GENOMIC DNA]</scope>
    <source>
        <strain evidence="2">Lst14</strain>
    </source>
</reference>
<feature type="compositionally biased region" description="Basic and acidic residues" evidence="1">
    <location>
        <begin position="60"/>
        <end position="74"/>
    </location>
</feature>
<dbReference type="EMBL" id="QKKF02025805">
    <property type="protein sequence ID" value="RZF36792.1"/>
    <property type="molecule type" value="Genomic_DNA"/>
</dbReference>
<evidence type="ECO:0000313" key="2">
    <source>
        <dbReference type="EMBL" id="RZF36792.1"/>
    </source>
</evidence>
<feature type="region of interest" description="Disordered" evidence="1">
    <location>
        <begin position="40"/>
        <end position="84"/>
    </location>
</feature>
<evidence type="ECO:0000256" key="1">
    <source>
        <dbReference type="SAM" id="MobiDB-lite"/>
    </source>
</evidence>
<feature type="compositionally biased region" description="Polar residues" evidence="1">
    <location>
        <begin position="75"/>
        <end position="84"/>
    </location>
</feature>
<comment type="caution">
    <text evidence="2">The sequence shown here is derived from an EMBL/GenBank/DDBJ whole genome shotgun (WGS) entry which is preliminary data.</text>
</comment>
<dbReference type="OrthoDB" id="9970435at2759"/>
<dbReference type="InParanoid" id="A0A482WU33"/>